<proteinExistence type="inferred from homology"/>
<dbReference type="Gene3D" id="3.90.1300.10">
    <property type="entry name" value="Amidase signature (AS) domain"/>
    <property type="match status" value="1"/>
</dbReference>
<dbReference type="PANTHER" id="PTHR11895">
    <property type="entry name" value="TRANSAMIDASE"/>
    <property type="match status" value="1"/>
</dbReference>
<dbReference type="OrthoDB" id="421993at2759"/>
<evidence type="ECO:0000256" key="5">
    <source>
        <dbReference type="ARBA" id="ARBA00022917"/>
    </source>
</evidence>
<organism evidence="9">
    <name type="scientific">Notodromas monacha</name>
    <dbReference type="NCBI Taxonomy" id="399045"/>
    <lineage>
        <taxon>Eukaryota</taxon>
        <taxon>Metazoa</taxon>
        <taxon>Ecdysozoa</taxon>
        <taxon>Arthropoda</taxon>
        <taxon>Crustacea</taxon>
        <taxon>Oligostraca</taxon>
        <taxon>Ostracoda</taxon>
        <taxon>Podocopa</taxon>
        <taxon>Podocopida</taxon>
        <taxon>Cypridocopina</taxon>
        <taxon>Cypridoidea</taxon>
        <taxon>Cyprididae</taxon>
        <taxon>Notodromas</taxon>
    </lineage>
</organism>
<keyword evidence="4 7" id="KW-0067">ATP-binding</keyword>
<feature type="active site" description="Charge relay system" evidence="7">
    <location>
        <position position="76"/>
    </location>
</feature>
<comment type="similarity">
    <text evidence="1 7">Belongs to the amidase family. GatA subfamily.</text>
</comment>
<dbReference type="EMBL" id="CAJPEX010002840">
    <property type="protein sequence ID" value="CAG0921542.1"/>
    <property type="molecule type" value="Genomic_DNA"/>
</dbReference>
<comment type="function">
    <text evidence="7">Allows the formation of correctly charged Gln-tRNA(Gln) through the transamidation of misacylated Glu-tRNA(Gln) in the mitochondria. The reaction takes place in the presence of glutamine and ATP through an activated gamma-phospho-Glu-tRNA(Gln).</text>
</comment>
<keyword evidence="7" id="KW-0496">Mitochondrion</keyword>
<dbReference type="GO" id="GO:0030956">
    <property type="term" value="C:glutamyl-tRNA(Gln) amidotransferase complex"/>
    <property type="evidence" value="ECO:0007669"/>
    <property type="project" value="UniProtKB-UniRule"/>
</dbReference>
<keyword evidence="3 7" id="KW-0547">Nucleotide-binding</keyword>
<feature type="domain" description="Amidase" evidence="8">
    <location>
        <begin position="25"/>
        <end position="144"/>
    </location>
</feature>
<dbReference type="HAMAP" id="MF_00120">
    <property type="entry name" value="GatA"/>
    <property type="match status" value="1"/>
</dbReference>
<dbReference type="InterPro" id="IPR036928">
    <property type="entry name" value="AS_sf"/>
</dbReference>
<evidence type="ECO:0000256" key="6">
    <source>
        <dbReference type="ARBA" id="ARBA00047407"/>
    </source>
</evidence>
<dbReference type="AlphaFoldDB" id="A0A7R9GG75"/>
<evidence type="ECO:0000256" key="2">
    <source>
        <dbReference type="ARBA" id="ARBA00022598"/>
    </source>
</evidence>
<evidence type="ECO:0000256" key="1">
    <source>
        <dbReference type="ARBA" id="ARBA00008069"/>
    </source>
</evidence>
<dbReference type="EC" id="6.3.5.7" evidence="7"/>
<evidence type="ECO:0000259" key="8">
    <source>
        <dbReference type="Pfam" id="PF01425"/>
    </source>
</evidence>
<dbReference type="Pfam" id="PF01425">
    <property type="entry name" value="Amidase"/>
    <property type="match status" value="2"/>
</dbReference>
<protein>
    <recommendedName>
        <fullName evidence="7">Glutamyl-tRNA(Gln) amidotransferase subunit A, mitochondrial</fullName>
        <shortName evidence="7">Glu-AdT subunit A</shortName>
        <ecNumber evidence="7">6.3.5.7</ecNumber>
    </recommendedName>
</protein>
<dbReference type="InterPro" id="IPR023631">
    <property type="entry name" value="Amidase_dom"/>
</dbReference>
<dbReference type="Proteomes" id="UP000678499">
    <property type="component" value="Unassembled WGS sequence"/>
</dbReference>
<evidence type="ECO:0000256" key="3">
    <source>
        <dbReference type="ARBA" id="ARBA00022741"/>
    </source>
</evidence>
<dbReference type="InterPro" id="IPR004412">
    <property type="entry name" value="GatA"/>
</dbReference>
<keyword evidence="2 7" id="KW-0436">Ligase</keyword>
<dbReference type="PROSITE" id="PS00571">
    <property type="entry name" value="AMIDASES"/>
    <property type="match status" value="1"/>
</dbReference>
<keyword evidence="10" id="KW-1185">Reference proteome</keyword>
<reference evidence="9" key="1">
    <citation type="submission" date="2020-11" db="EMBL/GenBank/DDBJ databases">
        <authorList>
            <person name="Tran Van P."/>
        </authorList>
    </citation>
    <scope>NUCLEOTIDE SEQUENCE</scope>
</reference>
<dbReference type="GO" id="GO:0005739">
    <property type="term" value="C:mitochondrion"/>
    <property type="evidence" value="ECO:0007669"/>
    <property type="project" value="UniProtKB-SubCell"/>
</dbReference>
<dbReference type="InterPro" id="IPR000120">
    <property type="entry name" value="Amidase"/>
</dbReference>
<comment type="catalytic activity">
    <reaction evidence="6 7">
        <text>L-glutamyl-tRNA(Gln) + L-glutamine + ATP + H2O = L-glutaminyl-tRNA(Gln) + L-glutamate + ADP + phosphate + H(+)</text>
        <dbReference type="Rhea" id="RHEA:17521"/>
        <dbReference type="Rhea" id="RHEA-COMP:9681"/>
        <dbReference type="Rhea" id="RHEA-COMP:9684"/>
        <dbReference type="ChEBI" id="CHEBI:15377"/>
        <dbReference type="ChEBI" id="CHEBI:15378"/>
        <dbReference type="ChEBI" id="CHEBI:29985"/>
        <dbReference type="ChEBI" id="CHEBI:30616"/>
        <dbReference type="ChEBI" id="CHEBI:43474"/>
        <dbReference type="ChEBI" id="CHEBI:58359"/>
        <dbReference type="ChEBI" id="CHEBI:78520"/>
        <dbReference type="ChEBI" id="CHEBI:78521"/>
        <dbReference type="ChEBI" id="CHEBI:456216"/>
        <dbReference type="EC" id="6.3.5.7"/>
    </reaction>
</comment>
<dbReference type="EMBL" id="OA884877">
    <property type="protein sequence ID" value="CAD7281390.1"/>
    <property type="molecule type" value="Genomic_DNA"/>
</dbReference>
<feature type="active site" description="Charge relay system" evidence="7">
    <location>
        <position position="177"/>
    </location>
</feature>
<dbReference type="SUPFAM" id="SSF75304">
    <property type="entry name" value="Amidase signature (AS) enzymes"/>
    <property type="match status" value="1"/>
</dbReference>
<feature type="active site" description="Acyl-ester intermediate" evidence="7">
    <location>
        <position position="201"/>
    </location>
</feature>
<gene>
    <name evidence="9" type="ORF">NMOB1V02_LOCUS9037</name>
</gene>
<comment type="subunit">
    <text evidence="7">Subunit of the heterotrimeric GatCAB amidotransferase (AdT) complex, composed of A, B and C subunits.</text>
</comment>
<dbReference type="GO" id="GO:0050567">
    <property type="term" value="F:glutaminyl-tRNA synthase (glutamine-hydrolyzing) activity"/>
    <property type="evidence" value="ECO:0007669"/>
    <property type="project" value="UniProtKB-UniRule"/>
</dbReference>
<comment type="subcellular location">
    <subcellularLocation>
        <location evidence="7">Mitochondrion</location>
    </subcellularLocation>
</comment>
<evidence type="ECO:0000313" key="9">
    <source>
        <dbReference type="EMBL" id="CAD7281390.1"/>
    </source>
</evidence>
<evidence type="ECO:0000313" key="10">
    <source>
        <dbReference type="Proteomes" id="UP000678499"/>
    </source>
</evidence>
<accession>A0A7R9GG75</accession>
<evidence type="ECO:0000256" key="4">
    <source>
        <dbReference type="ARBA" id="ARBA00022840"/>
    </source>
</evidence>
<sequence>MDRILSGSVAQAKQALQAGTLSYVDLVKACLNRMKQIESLNAYVTAFEETSVSAAALNDVKGKQQSLLCGIPFAVKDNFCMQGVRTTCASKMLYDYHPPYTATVVNRLLRAGMIAVGKTNMEEFAMGAGGVMSFNGAIKNVWKSGIPQHLVSCNDESISNVKDPSECETDWYVAGGSSGGSAVAVASGSCFAALGSDTGGSVRAPASLNGIIGMKPSYGLLSRHGLISLVNSLDTVGVMARKAEDVAIVLLAMIGRDKLDSTSVDAPQELVDDLKGLHDCSNWETKKTNLRIGLPKEYFSKEMHPEVVDAWDSVAGILSDTGMSVEVVSQPHADLACPCYAVLNTAEVASNFARYDGLEYGLRIPGETVSTNHLYASNRAAGFGNIVKGRILTGNYFLLKENYEEYFEKALKIRRLISEDFKTAFSEKKFDFLLTPVHNSPALKYSQFMQLQENYEEFTLHDHCTMPANMAGVPAVVFPVRLSAGGMPISLQLIGPMFSEGKLLGLVKWIEKRLNFPRLELMSS</sequence>
<name>A0A7R9GG75_9CRUS</name>
<evidence type="ECO:0000256" key="7">
    <source>
        <dbReference type="HAMAP-Rule" id="MF_03150"/>
    </source>
</evidence>
<dbReference type="InterPro" id="IPR020556">
    <property type="entry name" value="Amidase_CS"/>
</dbReference>
<keyword evidence="5 7" id="KW-0648">Protein biosynthesis</keyword>
<dbReference type="PANTHER" id="PTHR11895:SF7">
    <property type="entry name" value="GLUTAMYL-TRNA(GLN) AMIDOTRANSFERASE SUBUNIT A, MITOCHONDRIAL"/>
    <property type="match status" value="1"/>
</dbReference>
<feature type="domain" description="Amidase" evidence="8">
    <location>
        <begin position="172"/>
        <end position="504"/>
    </location>
</feature>
<dbReference type="GO" id="GO:0032543">
    <property type="term" value="P:mitochondrial translation"/>
    <property type="evidence" value="ECO:0007669"/>
    <property type="project" value="UniProtKB-UniRule"/>
</dbReference>
<dbReference type="GO" id="GO:0070681">
    <property type="term" value="P:glutaminyl-tRNAGln biosynthesis via transamidation"/>
    <property type="evidence" value="ECO:0007669"/>
    <property type="project" value="UniProtKB-UniRule"/>
</dbReference>
<dbReference type="GO" id="GO:0005524">
    <property type="term" value="F:ATP binding"/>
    <property type="evidence" value="ECO:0007669"/>
    <property type="project" value="UniProtKB-KW"/>
</dbReference>